<feature type="domain" description="SHSP" evidence="1">
    <location>
        <begin position="57"/>
        <end position="168"/>
    </location>
</feature>
<dbReference type="InterPro" id="IPR031107">
    <property type="entry name" value="Small_HSP"/>
</dbReference>
<dbReference type="InterPro" id="IPR002068">
    <property type="entry name" value="A-crystallin/Hsp20_dom"/>
</dbReference>
<dbReference type="EMBL" id="UOYO01000004">
    <property type="protein sequence ID" value="VAY86317.1"/>
    <property type="molecule type" value="Genomic_DNA"/>
</dbReference>
<proteinExistence type="predicted"/>
<dbReference type="PANTHER" id="PTHR11527">
    <property type="entry name" value="HEAT-SHOCK PROTEIN 20 FAMILY MEMBER"/>
    <property type="match status" value="1"/>
</dbReference>
<dbReference type="InterPro" id="IPR008978">
    <property type="entry name" value="HSP20-like_chaperone"/>
</dbReference>
<dbReference type="Gene3D" id="2.60.40.790">
    <property type="match status" value="1"/>
</dbReference>
<dbReference type="Pfam" id="PF00011">
    <property type="entry name" value="HSP20"/>
    <property type="match status" value="1"/>
</dbReference>
<dbReference type="AlphaFoldDB" id="A0A3B1DR29"/>
<dbReference type="SUPFAM" id="SSF49764">
    <property type="entry name" value="HSP20-like chaperones"/>
    <property type="match status" value="1"/>
</dbReference>
<reference evidence="2" key="1">
    <citation type="submission" date="2018-10" db="EMBL/GenBank/DDBJ databases">
        <authorList>
            <person name="Aoki K."/>
        </authorList>
    </citation>
    <scope>NUCLEOTIDE SEQUENCE</scope>
</reference>
<dbReference type="CDD" id="cd06464">
    <property type="entry name" value="ACD_sHsps-like"/>
    <property type="match status" value="1"/>
</dbReference>
<organism evidence="2">
    <name type="scientific">hydrothermal vent metagenome</name>
    <dbReference type="NCBI Taxonomy" id="652676"/>
    <lineage>
        <taxon>unclassified sequences</taxon>
        <taxon>metagenomes</taxon>
        <taxon>ecological metagenomes</taxon>
    </lineage>
</organism>
<gene>
    <name evidence="2" type="ORF">MNB_ARC-1_599</name>
</gene>
<sequence>MKNKLILSGLALVLVTSLNATSSFLNNDNQYKQFRKEITNFLNDNSFFTFPYKQYRINISNTYPKMDIFENKKQYIFKFELAGINKKDIKVTLTDQNVLTITGSKKSISKKDMIRQEQYYGTFSRSISLPDDINSNKINIKYNNGILKVTINKDIKKNKKNIKVLSIH</sequence>
<protein>
    <submittedName>
        <fullName evidence="2">Small HspC2 heat shock protein</fullName>
    </submittedName>
</protein>
<name>A0A3B1DR29_9ZZZZ</name>
<dbReference type="PROSITE" id="PS01031">
    <property type="entry name" value="SHSP"/>
    <property type="match status" value="1"/>
</dbReference>
<evidence type="ECO:0000313" key="2">
    <source>
        <dbReference type="EMBL" id="VAY86317.1"/>
    </source>
</evidence>
<keyword evidence="2" id="KW-0346">Stress response</keyword>
<evidence type="ECO:0000259" key="1">
    <source>
        <dbReference type="PROSITE" id="PS01031"/>
    </source>
</evidence>
<accession>A0A3B1DR29</accession>